<dbReference type="OrthoDB" id="1014513at2"/>
<proteinExistence type="predicted"/>
<dbReference type="AlphaFoldDB" id="A0A4R4DYF9"/>
<evidence type="ECO:0000313" key="3">
    <source>
        <dbReference type="EMBL" id="TCZ70576.1"/>
    </source>
</evidence>
<dbReference type="EMBL" id="SKFH01000015">
    <property type="protein sequence ID" value="TCZ70576.1"/>
    <property type="molecule type" value="Genomic_DNA"/>
</dbReference>
<gene>
    <name evidence="3" type="ORF">E0486_10575</name>
</gene>
<evidence type="ECO:0000256" key="1">
    <source>
        <dbReference type="SAM" id="SignalP"/>
    </source>
</evidence>
<name>A0A4R4DYF9_9BACT</name>
<feature type="chain" id="PRO_5020882018" evidence="1">
    <location>
        <begin position="21"/>
        <end position="238"/>
    </location>
</feature>
<dbReference type="PROSITE" id="PS51257">
    <property type="entry name" value="PROKAR_LIPOPROTEIN"/>
    <property type="match status" value="1"/>
</dbReference>
<dbReference type="Gene3D" id="2.160.20.120">
    <property type="match status" value="1"/>
</dbReference>
<accession>A0A4R4DYF9</accession>
<evidence type="ECO:0000259" key="2">
    <source>
        <dbReference type="Pfam" id="PF10988"/>
    </source>
</evidence>
<evidence type="ECO:0000313" key="4">
    <source>
        <dbReference type="Proteomes" id="UP000295164"/>
    </source>
</evidence>
<dbReference type="PANTHER" id="PTHR39200">
    <property type="entry name" value="HYPOTHETICAL EXPORTED PROTEIN"/>
    <property type="match status" value="1"/>
</dbReference>
<dbReference type="Proteomes" id="UP000295164">
    <property type="component" value="Unassembled WGS sequence"/>
</dbReference>
<reference evidence="3 4" key="1">
    <citation type="submission" date="2019-03" db="EMBL/GenBank/DDBJ databases">
        <authorList>
            <person name="Kim M.K.M."/>
        </authorList>
    </citation>
    <scope>NUCLEOTIDE SEQUENCE [LARGE SCALE GENOMIC DNA]</scope>
    <source>
        <strain evidence="3 4">17J68-15</strain>
    </source>
</reference>
<organism evidence="3 4">
    <name type="scientific">Flaviaesturariibacter aridisoli</name>
    <dbReference type="NCBI Taxonomy" id="2545761"/>
    <lineage>
        <taxon>Bacteria</taxon>
        <taxon>Pseudomonadati</taxon>
        <taxon>Bacteroidota</taxon>
        <taxon>Chitinophagia</taxon>
        <taxon>Chitinophagales</taxon>
        <taxon>Chitinophagaceae</taxon>
        <taxon>Flaviaestuariibacter</taxon>
    </lineage>
</organism>
<keyword evidence="1" id="KW-0732">Signal</keyword>
<sequence length="238" mass="25031">MRLFSGLLFLLLFSACQLMGIRSVNGNGVRSTQSRSVGSFDRVEITGSVDVELAQAAAPGVRVETDENLQEYVETEVDGNTLHIRTRSGVNLREHAGLKVFVSAASFREVEVTGSGNVAGAGKLSGDKMQLRVTGSGNARLDVDVPQMEVEVTGSGTVLLSGTTRVFRSETHGSGTIKAFGLLSEETRVEVSGSGDAEVFASKKLEVEVSGSGDVAYKGTAAVVHQEVHGSGSVRKVQ</sequence>
<dbReference type="RefSeq" id="WP_131852145.1">
    <property type="nucleotide sequence ID" value="NZ_SKFH01000015.1"/>
</dbReference>
<feature type="signal peptide" evidence="1">
    <location>
        <begin position="1"/>
        <end position="20"/>
    </location>
</feature>
<dbReference type="Pfam" id="PF10988">
    <property type="entry name" value="DUF2807"/>
    <property type="match status" value="1"/>
</dbReference>
<feature type="domain" description="Putative auto-transporter adhesin head GIN" evidence="2">
    <location>
        <begin position="40"/>
        <end position="221"/>
    </location>
</feature>
<protein>
    <submittedName>
        <fullName evidence="3">DUF2807 domain-containing protein</fullName>
    </submittedName>
</protein>
<dbReference type="InterPro" id="IPR021255">
    <property type="entry name" value="DUF2807"/>
</dbReference>
<keyword evidence="4" id="KW-1185">Reference proteome</keyword>
<comment type="caution">
    <text evidence="3">The sequence shown here is derived from an EMBL/GenBank/DDBJ whole genome shotgun (WGS) entry which is preliminary data.</text>
</comment>
<dbReference type="PANTHER" id="PTHR39200:SF1">
    <property type="entry name" value="AUTO-TRANSPORTER ADHESIN HEAD GIN DOMAIN-CONTAINING PROTEIN-RELATED"/>
    <property type="match status" value="1"/>
</dbReference>